<reference evidence="4" key="1">
    <citation type="submission" date="2022-11" db="UniProtKB">
        <authorList>
            <consortium name="WormBaseParasite"/>
        </authorList>
    </citation>
    <scope>IDENTIFICATION</scope>
</reference>
<keyword evidence="2" id="KW-0812">Transmembrane</keyword>
<keyword evidence="3" id="KW-1185">Reference proteome</keyword>
<feature type="transmembrane region" description="Helical" evidence="2">
    <location>
        <begin position="29"/>
        <end position="51"/>
    </location>
</feature>
<feature type="region of interest" description="Disordered" evidence="1">
    <location>
        <begin position="1"/>
        <end position="21"/>
    </location>
</feature>
<keyword evidence="2" id="KW-1133">Transmembrane helix</keyword>
<feature type="compositionally biased region" description="Basic and acidic residues" evidence="1">
    <location>
        <begin position="1"/>
        <end position="18"/>
    </location>
</feature>
<proteinExistence type="predicted"/>
<organism evidence="3 4">
    <name type="scientific">Parascaris univalens</name>
    <name type="common">Nematode worm</name>
    <dbReference type="NCBI Taxonomy" id="6257"/>
    <lineage>
        <taxon>Eukaryota</taxon>
        <taxon>Metazoa</taxon>
        <taxon>Ecdysozoa</taxon>
        <taxon>Nematoda</taxon>
        <taxon>Chromadorea</taxon>
        <taxon>Rhabditida</taxon>
        <taxon>Spirurina</taxon>
        <taxon>Ascaridomorpha</taxon>
        <taxon>Ascaridoidea</taxon>
        <taxon>Ascarididae</taxon>
        <taxon>Parascaris</taxon>
    </lineage>
</organism>
<feature type="transmembrane region" description="Helical" evidence="2">
    <location>
        <begin position="63"/>
        <end position="84"/>
    </location>
</feature>
<keyword evidence="2" id="KW-0472">Membrane</keyword>
<evidence type="ECO:0000313" key="4">
    <source>
        <dbReference type="WBParaSite" id="PgR225X_g003_t01"/>
    </source>
</evidence>
<evidence type="ECO:0000256" key="2">
    <source>
        <dbReference type="SAM" id="Phobius"/>
    </source>
</evidence>
<accession>A0A915CIX2</accession>
<sequence>GSAQERSKMTKGDRELRKASNSHPDYSQFWLLLLVFVEGIPLLVAIAVAYIKKSPSSICMTHLLDNYCCFFFPAVCSGSGLQYLTASLYSLLQYRTRLY</sequence>
<dbReference type="WBParaSite" id="PgR225X_g003_t01">
    <property type="protein sequence ID" value="PgR225X_g003_t01"/>
    <property type="gene ID" value="PgR225X_g003"/>
</dbReference>
<name>A0A915CIX2_PARUN</name>
<dbReference type="AlphaFoldDB" id="A0A915CIX2"/>
<protein>
    <submittedName>
        <fullName evidence="4">Uncharacterized protein</fullName>
    </submittedName>
</protein>
<dbReference type="Proteomes" id="UP000887569">
    <property type="component" value="Unplaced"/>
</dbReference>
<evidence type="ECO:0000256" key="1">
    <source>
        <dbReference type="SAM" id="MobiDB-lite"/>
    </source>
</evidence>
<evidence type="ECO:0000313" key="3">
    <source>
        <dbReference type="Proteomes" id="UP000887569"/>
    </source>
</evidence>